<protein>
    <submittedName>
        <fullName evidence="1">Uncharacterized protein</fullName>
    </submittedName>
</protein>
<keyword evidence="2" id="KW-1185">Reference proteome</keyword>
<dbReference type="Proteomes" id="UP000005408">
    <property type="component" value="Unassembled WGS sequence"/>
</dbReference>
<name>A0A8W8NU48_MAGGI</name>
<dbReference type="EnsemblMetazoa" id="G7215.1">
    <property type="protein sequence ID" value="G7215.1:cds"/>
    <property type="gene ID" value="G7215"/>
</dbReference>
<sequence>IYVDVTEEAQNGLLFRHGTTLLLPVDSCGSALEINLSPLSTCIFLVFYRLFTGNSN</sequence>
<reference evidence="1" key="1">
    <citation type="submission" date="2022-08" db="UniProtKB">
        <authorList>
            <consortium name="EnsemblMetazoa"/>
        </authorList>
    </citation>
    <scope>IDENTIFICATION</scope>
    <source>
        <strain evidence="1">05x7-T-G4-1.051#20</strain>
    </source>
</reference>
<evidence type="ECO:0000313" key="2">
    <source>
        <dbReference type="Proteomes" id="UP000005408"/>
    </source>
</evidence>
<accession>A0A8W8NU48</accession>
<proteinExistence type="predicted"/>
<organism evidence="1 2">
    <name type="scientific">Magallana gigas</name>
    <name type="common">Pacific oyster</name>
    <name type="synonym">Crassostrea gigas</name>
    <dbReference type="NCBI Taxonomy" id="29159"/>
    <lineage>
        <taxon>Eukaryota</taxon>
        <taxon>Metazoa</taxon>
        <taxon>Spiralia</taxon>
        <taxon>Lophotrochozoa</taxon>
        <taxon>Mollusca</taxon>
        <taxon>Bivalvia</taxon>
        <taxon>Autobranchia</taxon>
        <taxon>Pteriomorphia</taxon>
        <taxon>Ostreida</taxon>
        <taxon>Ostreoidea</taxon>
        <taxon>Ostreidae</taxon>
        <taxon>Magallana</taxon>
    </lineage>
</organism>
<dbReference type="AlphaFoldDB" id="A0A8W8NU48"/>
<evidence type="ECO:0000313" key="1">
    <source>
        <dbReference type="EnsemblMetazoa" id="G7215.1:cds"/>
    </source>
</evidence>